<evidence type="ECO:0000313" key="1">
    <source>
        <dbReference type="EMBL" id="OAD58768.1"/>
    </source>
</evidence>
<organism evidence="1 2">
    <name type="scientific">Eufriesea mexicana</name>
    <dbReference type="NCBI Taxonomy" id="516756"/>
    <lineage>
        <taxon>Eukaryota</taxon>
        <taxon>Metazoa</taxon>
        <taxon>Ecdysozoa</taxon>
        <taxon>Arthropoda</taxon>
        <taxon>Hexapoda</taxon>
        <taxon>Insecta</taxon>
        <taxon>Pterygota</taxon>
        <taxon>Neoptera</taxon>
        <taxon>Endopterygota</taxon>
        <taxon>Hymenoptera</taxon>
        <taxon>Apocrita</taxon>
        <taxon>Aculeata</taxon>
        <taxon>Apoidea</taxon>
        <taxon>Anthophila</taxon>
        <taxon>Apidae</taxon>
        <taxon>Eufriesea</taxon>
    </lineage>
</organism>
<proteinExistence type="predicted"/>
<reference evidence="1 2" key="1">
    <citation type="submission" date="2015-07" db="EMBL/GenBank/DDBJ databases">
        <title>The genome of Eufriesea mexicana.</title>
        <authorList>
            <person name="Pan H."/>
            <person name="Kapheim K."/>
        </authorList>
    </citation>
    <scope>NUCLEOTIDE SEQUENCE [LARGE SCALE GENOMIC DNA]</scope>
    <source>
        <strain evidence="1">0111107269</strain>
        <tissue evidence="1">Whole body</tissue>
    </source>
</reference>
<protein>
    <submittedName>
        <fullName evidence="1">Uncharacterized protein</fullName>
    </submittedName>
</protein>
<accession>A0A310SMQ6</accession>
<dbReference type="Proteomes" id="UP000250275">
    <property type="component" value="Unassembled WGS sequence"/>
</dbReference>
<name>A0A310SMQ6_9HYME</name>
<keyword evidence="2" id="KW-1185">Reference proteome</keyword>
<dbReference type="AlphaFoldDB" id="A0A310SMQ6"/>
<evidence type="ECO:0000313" key="2">
    <source>
        <dbReference type="Proteomes" id="UP000250275"/>
    </source>
</evidence>
<sequence>MADRRCISPGKQCAFGGVARLQDASDCIRFPVSVLCRGERGMRATVSSAVR</sequence>
<gene>
    <name evidence="1" type="ORF">WN48_10313</name>
</gene>
<dbReference type="EMBL" id="KQ760869">
    <property type="protein sequence ID" value="OAD58768.1"/>
    <property type="molecule type" value="Genomic_DNA"/>
</dbReference>